<evidence type="ECO:0000313" key="2">
    <source>
        <dbReference type="EMBL" id="MBG3876498.1"/>
    </source>
</evidence>
<sequence>MATFKIETPERISSMQGFFYDTPHQLDAIQPGMTIQKVGRTTGLTRGIVVGQYDNPVPIKYTSPNFSGHVYFSDFYVVRGLEAAFSLPGDSGSLVVNEDGSAAVGLVFAGAEANLSYVIPIEDIVSAIGLEIVSGHNVSPHGGHDERQDQNIDQGT</sequence>
<protein>
    <recommendedName>
        <fullName evidence="1">Nal1 C-terminal domain-containing protein</fullName>
    </recommendedName>
</protein>
<evidence type="ECO:0000259" key="1">
    <source>
        <dbReference type="Pfam" id="PF25819"/>
    </source>
</evidence>
<dbReference type="Pfam" id="PF25819">
    <property type="entry name" value="Nal1_C"/>
    <property type="match status" value="1"/>
</dbReference>
<dbReference type="RefSeq" id="WP_196608636.1">
    <property type="nucleotide sequence ID" value="NZ_VRYY01000117.1"/>
</dbReference>
<proteinExistence type="predicted"/>
<name>A0ABS0J241_9BACT</name>
<evidence type="ECO:0000313" key="3">
    <source>
        <dbReference type="Proteomes" id="UP001194469"/>
    </source>
</evidence>
<dbReference type="Gene3D" id="2.40.10.10">
    <property type="entry name" value="Trypsin-like serine proteases"/>
    <property type="match status" value="1"/>
</dbReference>
<reference evidence="2 3" key="1">
    <citation type="submission" date="2019-08" db="EMBL/GenBank/DDBJ databases">
        <authorList>
            <person name="Luo N."/>
        </authorList>
    </citation>
    <scope>NUCLEOTIDE SEQUENCE [LARGE SCALE GENOMIC DNA]</scope>
    <source>
        <strain evidence="2 3">NCIMB 9442</strain>
    </source>
</reference>
<dbReference type="InterPro" id="IPR057904">
    <property type="entry name" value="Nal1_C"/>
</dbReference>
<dbReference type="InterPro" id="IPR043504">
    <property type="entry name" value="Peptidase_S1_PA_chymotrypsin"/>
</dbReference>
<dbReference type="SUPFAM" id="SSF50494">
    <property type="entry name" value="Trypsin-like serine proteases"/>
    <property type="match status" value="1"/>
</dbReference>
<feature type="domain" description="Nal1 C-terminal" evidence="1">
    <location>
        <begin position="32"/>
        <end position="112"/>
    </location>
</feature>
<gene>
    <name evidence="2" type="ORF">FVW20_05505</name>
</gene>
<accession>A0ABS0J241</accession>
<dbReference type="InterPro" id="IPR009003">
    <property type="entry name" value="Peptidase_S1_PA"/>
</dbReference>
<dbReference type="Proteomes" id="UP001194469">
    <property type="component" value="Unassembled WGS sequence"/>
</dbReference>
<dbReference type="EMBL" id="VRYY01000117">
    <property type="protein sequence ID" value="MBG3876498.1"/>
    <property type="molecule type" value="Genomic_DNA"/>
</dbReference>
<organism evidence="2 3">
    <name type="scientific">Nitratidesulfovibrio oxamicus</name>
    <dbReference type="NCBI Taxonomy" id="32016"/>
    <lineage>
        <taxon>Bacteria</taxon>
        <taxon>Pseudomonadati</taxon>
        <taxon>Thermodesulfobacteriota</taxon>
        <taxon>Desulfovibrionia</taxon>
        <taxon>Desulfovibrionales</taxon>
        <taxon>Desulfovibrionaceae</taxon>
        <taxon>Nitratidesulfovibrio</taxon>
    </lineage>
</organism>
<comment type="caution">
    <text evidence="2">The sequence shown here is derived from an EMBL/GenBank/DDBJ whole genome shotgun (WGS) entry which is preliminary data.</text>
</comment>
<keyword evidence="3" id="KW-1185">Reference proteome</keyword>